<dbReference type="KEGG" id="tpal:117639848"/>
<dbReference type="PROSITE" id="PS50157">
    <property type="entry name" value="ZINC_FINGER_C2H2_2"/>
    <property type="match status" value="2"/>
</dbReference>
<keyword evidence="4" id="KW-0862">Zinc</keyword>
<evidence type="ECO:0000256" key="3">
    <source>
        <dbReference type="ARBA" id="ARBA00022771"/>
    </source>
</evidence>
<protein>
    <submittedName>
        <fullName evidence="9">Zinc finger protein 467-like</fullName>
    </submittedName>
</protein>
<gene>
    <name evidence="9" type="primary">LOC117639848</name>
</gene>
<dbReference type="InParanoid" id="A0A6P8YCZ8"/>
<dbReference type="AlphaFoldDB" id="A0A6P8YCZ8"/>
<feature type="domain" description="C2H2-type" evidence="7">
    <location>
        <begin position="213"/>
        <end position="240"/>
    </location>
</feature>
<dbReference type="GO" id="GO:0000977">
    <property type="term" value="F:RNA polymerase II transcription regulatory region sequence-specific DNA binding"/>
    <property type="evidence" value="ECO:0007669"/>
    <property type="project" value="TreeGrafter"/>
</dbReference>
<keyword evidence="3 5" id="KW-0863">Zinc-finger</keyword>
<dbReference type="Gene3D" id="3.30.160.60">
    <property type="entry name" value="Classic Zinc Finger"/>
    <property type="match status" value="2"/>
</dbReference>
<sequence length="293" mass="31637">MLAEYDNYVLADAGLSSSDMDAGAVCSSSTGHPDPSSSYLYGWHEAQDDAYTLTELGDAGGDAGGGAPPPPPAYFPDQDMQSLGLPCGMPAWGTEPWQQHGPAHAGNPFDDDAGDALAGLTPGPFSPLPPPSYPVFRTPYPTPSPDPCYPQRLDPFPGSLAPLPLPLHMMSSTPTPAPPTPTSRSAKRRRNRKPPQPGAAPPRKRERSERQLHPCKLCDKRFKDNYSVNVHMRTHTGEKPFPCIVCGKMFRQKAHLAKHRSTHQPADVPMWAEGKCKAPNVWTPSIMSPALTS</sequence>
<dbReference type="SUPFAM" id="SSF57667">
    <property type="entry name" value="beta-beta-alpha zinc fingers"/>
    <property type="match status" value="1"/>
</dbReference>
<dbReference type="InterPro" id="IPR050717">
    <property type="entry name" value="C2H2-ZF_Transcription_Reg"/>
</dbReference>
<dbReference type="RefSeq" id="XP_034231682.1">
    <property type="nucleotide sequence ID" value="XM_034375791.1"/>
</dbReference>
<dbReference type="PANTHER" id="PTHR14196">
    <property type="entry name" value="ODD-SKIPPED - RELATED"/>
    <property type="match status" value="1"/>
</dbReference>
<dbReference type="SMART" id="SM00355">
    <property type="entry name" value="ZnF_C2H2"/>
    <property type="match status" value="2"/>
</dbReference>
<dbReference type="OrthoDB" id="6077919at2759"/>
<dbReference type="GO" id="GO:0008270">
    <property type="term" value="F:zinc ion binding"/>
    <property type="evidence" value="ECO:0007669"/>
    <property type="project" value="UniProtKB-KW"/>
</dbReference>
<evidence type="ECO:0000256" key="2">
    <source>
        <dbReference type="ARBA" id="ARBA00022737"/>
    </source>
</evidence>
<dbReference type="PANTHER" id="PTHR14196:SF10">
    <property type="entry name" value="C2H2-TYPE DOMAIN-CONTAINING PROTEIN"/>
    <property type="match status" value="1"/>
</dbReference>
<dbReference type="InterPro" id="IPR013087">
    <property type="entry name" value="Znf_C2H2_type"/>
</dbReference>
<dbReference type="GO" id="GO:0048619">
    <property type="term" value="P:embryonic hindgut morphogenesis"/>
    <property type="evidence" value="ECO:0007669"/>
    <property type="project" value="TreeGrafter"/>
</dbReference>
<reference evidence="9" key="1">
    <citation type="submission" date="2025-08" db="UniProtKB">
        <authorList>
            <consortium name="RefSeq"/>
        </authorList>
    </citation>
    <scope>IDENTIFICATION</scope>
    <source>
        <tissue evidence="9">Total insect</tissue>
    </source>
</reference>
<evidence type="ECO:0000256" key="1">
    <source>
        <dbReference type="ARBA" id="ARBA00022723"/>
    </source>
</evidence>
<dbReference type="InterPro" id="IPR036236">
    <property type="entry name" value="Znf_C2H2_sf"/>
</dbReference>
<proteinExistence type="predicted"/>
<feature type="domain" description="C2H2-type" evidence="7">
    <location>
        <begin position="241"/>
        <end position="263"/>
    </location>
</feature>
<dbReference type="Pfam" id="PF00096">
    <property type="entry name" value="zf-C2H2"/>
    <property type="match status" value="2"/>
</dbReference>
<evidence type="ECO:0000259" key="7">
    <source>
        <dbReference type="PROSITE" id="PS50157"/>
    </source>
</evidence>
<name>A0A6P8YCZ8_THRPL</name>
<accession>A0A6P8YCZ8</accession>
<dbReference type="GO" id="GO:0005634">
    <property type="term" value="C:nucleus"/>
    <property type="evidence" value="ECO:0007669"/>
    <property type="project" value="TreeGrafter"/>
</dbReference>
<keyword evidence="2" id="KW-0677">Repeat</keyword>
<dbReference type="FunFam" id="3.30.160.60:FF:000096">
    <property type="entry name" value="Zinc finger and BTB domain-containing protein 18 isoform 1"/>
    <property type="match status" value="1"/>
</dbReference>
<feature type="region of interest" description="Disordered" evidence="6">
    <location>
        <begin position="91"/>
        <end position="213"/>
    </location>
</feature>
<organism evidence="9">
    <name type="scientific">Thrips palmi</name>
    <name type="common">Melon thrips</name>
    <dbReference type="NCBI Taxonomy" id="161013"/>
    <lineage>
        <taxon>Eukaryota</taxon>
        <taxon>Metazoa</taxon>
        <taxon>Ecdysozoa</taxon>
        <taxon>Arthropoda</taxon>
        <taxon>Hexapoda</taxon>
        <taxon>Insecta</taxon>
        <taxon>Pterygota</taxon>
        <taxon>Neoptera</taxon>
        <taxon>Paraneoptera</taxon>
        <taxon>Thysanoptera</taxon>
        <taxon>Terebrantia</taxon>
        <taxon>Thripoidea</taxon>
        <taxon>Thripidae</taxon>
        <taxon>Thrips</taxon>
    </lineage>
</organism>
<feature type="compositionally biased region" description="Pro residues" evidence="6">
    <location>
        <begin position="124"/>
        <end position="133"/>
    </location>
</feature>
<dbReference type="GO" id="GO:0000981">
    <property type="term" value="F:DNA-binding transcription factor activity, RNA polymerase II-specific"/>
    <property type="evidence" value="ECO:0007669"/>
    <property type="project" value="TreeGrafter"/>
</dbReference>
<dbReference type="PROSITE" id="PS00028">
    <property type="entry name" value="ZINC_FINGER_C2H2_1"/>
    <property type="match status" value="2"/>
</dbReference>
<dbReference type="FunFam" id="3.30.160.60:FF:000557">
    <property type="entry name" value="zinc finger and SCAN domain-containing protein 29"/>
    <property type="match status" value="1"/>
</dbReference>
<evidence type="ECO:0000313" key="8">
    <source>
        <dbReference type="Proteomes" id="UP000515158"/>
    </source>
</evidence>
<keyword evidence="1" id="KW-0479">Metal-binding</keyword>
<evidence type="ECO:0000313" key="9">
    <source>
        <dbReference type="RefSeq" id="XP_034231682.1"/>
    </source>
</evidence>
<keyword evidence="8" id="KW-1185">Reference proteome</keyword>
<evidence type="ECO:0000256" key="6">
    <source>
        <dbReference type="SAM" id="MobiDB-lite"/>
    </source>
</evidence>
<dbReference type="Proteomes" id="UP000515158">
    <property type="component" value="Unplaced"/>
</dbReference>
<dbReference type="GO" id="GO:0009880">
    <property type="term" value="P:embryonic pattern specification"/>
    <property type="evidence" value="ECO:0007669"/>
    <property type="project" value="TreeGrafter"/>
</dbReference>
<evidence type="ECO:0000256" key="5">
    <source>
        <dbReference type="PROSITE-ProRule" id="PRU00042"/>
    </source>
</evidence>
<dbReference type="GeneID" id="117639848"/>
<evidence type="ECO:0000256" key="4">
    <source>
        <dbReference type="ARBA" id="ARBA00022833"/>
    </source>
</evidence>